<keyword evidence="3 5" id="KW-1133">Transmembrane helix</keyword>
<accession>A0A9D2EPS4</accession>
<evidence type="ECO:0000256" key="2">
    <source>
        <dbReference type="ARBA" id="ARBA00022692"/>
    </source>
</evidence>
<sequence length="255" mass="26030">MHPLIFTTLAGLSTGLGGLLAVVCRPTRRLLAVSAGFAGGVMLAASLTDLVPGALRFYRGYLPPLGCGGAVVLLLAAGMLLAALLGHLLPEEAELADRMAGDAARTAALRTALFTGMALLLHNFPEGVLTYFAGTADPSLGLRTTLAIALHNIPEGLAVAVPFAFALRSRLGGALAALASGLAEPAGALLAMLFLRRWFTPGFLNGTVVLVAGVMLWVALAQLLPSAWACPHRKTGLLGIAAGVLVMLLGIAALP</sequence>
<organism evidence="6 7">
    <name type="scientific">Candidatus Gemmiger excrementigallinarum</name>
    <dbReference type="NCBI Taxonomy" id="2838609"/>
    <lineage>
        <taxon>Bacteria</taxon>
        <taxon>Bacillati</taxon>
        <taxon>Bacillota</taxon>
        <taxon>Clostridia</taxon>
        <taxon>Eubacteriales</taxon>
        <taxon>Gemmiger</taxon>
    </lineage>
</organism>
<dbReference type="Proteomes" id="UP000824048">
    <property type="component" value="Unassembled WGS sequence"/>
</dbReference>
<name>A0A9D2EPS4_9FIRM</name>
<proteinExistence type="predicted"/>
<dbReference type="Pfam" id="PF02535">
    <property type="entry name" value="Zip"/>
    <property type="match status" value="1"/>
</dbReference>
<dbReference type="EMBL" id="DXBP01000019">
    <property type="protein sequence ID" value="HIZ41397.1"/>
    <property type="molecule type" value="Genomic_DNA"/>
</dbReference>
<dbReference type="InterPro" id="IPR003689">
    <property type="entry name" value="ZIP"/>
</dbReference>
<comment type="subcellular location">
    <subcellularLocation>
        <location evidence="1">Membrane</location>
        <topology evidence="1">Multi-pass membrane protein</topology>
    </subcellularLocation>
</comment>
<feature type="transmembrane region" description="Helical" evidence="5">
    <location>
        <begin position="67"/>
        <end position="89"/>
    </location>
</feature>
<dbReference type="GO" id="GO:0016020">
    <property type="term" value="C:membrane"/>
    <property type="evidence" value="ECO:0007669"/>
    <property type="project" value="UniProtKB-SubCell"/>
</dbReference>
<evidence type="ECO:0000313" key="7">
    <source>
        <dbReference type="Proteomes" id="UP000824048"/>
    </source>
</evidence>
<evidence type="ECO:0000256" key="1">
    <source>
        <dbReference type="ARBA" id="ARBA00004141"/>
    </source>
</evidence>
<dbReference type="AlphaFoldDB" id="A0A9D2EPS4"/>
<dbReference type="PANTHER" id="PTHR11040:SF205">
    <property type="entry name" value="ZINC TRANSPORTER ZUPT"/>
    <property type="match status" value="1"/>
</dbReference>
<feature type="transmembrane region" description="Helical" evidence="5">
    <location>
        <begin position="109"/>
        <end position="134"/>
    </location>
</feature>
<feature type="transmembrane region" description="Helical" evidence="5">
    <location>
        <begin position="173"/>
        <end position="195"/>
    </location>
</feature>
<reference evidence="6" key="2">
    <citation type="submission" date="2021-04" db="EMBL/GenBank/DDBJ databases">
        <authorList>
            <person name="Gilroy R."/>
        </authorList>
    </citation>
    <scope>NUCLEOTIDE SEQUENCE</scope>
    <source>
        <strain evidence="6">ChiSxjej1B13-11774</strain>
    </source>
</reference>
<evidence type="ECO:0000256" key="4">
    <source>
        <dbReference type="ARBA" id="ARBA00023136"/>
    </source>
</evidence>
<comment type="caution">
    <text evidence="6">The sequence shown here is derived from an EMBL/GenBank/DDBJ whole genome shotgun (WGS) entry which is preliminary data.</text>
</comment>
<feature type="transmembrane region" description="Helical" evidence="5">
    <location>
        <begin position="31"/>
        <end position="55"/>
    </location>
</feature>
<keyword evidence="2 5" id="KW-0812">Transmembrane</keyword>
<dbReference type="GO" id="GO:0005385">
    <property type="term" value="F:zinc ion transmembrane transporter activity"/>
    <property type="evidence" value="ECO:0007669"/>
    <property type="project" value="TreeGrafter"/>
</dbReference>
<gene>
    <name evidence="6" type="ORF">H9811_02425</name>
</gene>
<feature type="transmembrane region" description="Helical" evidence="5">
    <location>
        <begin position="202"/>
        <end position="224"/>
    </location>
</feature>
<reference evidence="6" key="1">
    <citation type="journal article" date="2021" name="PeerJ">
        <title>Extensive microbial diversity within the chicken gut microbiome revealed by metagenomics and culture.</title>
        <authorList>
            <person name="Gilroy R."/>
            <person name="Ravi A."/>
            <person name="Getino M."/>
            <person name="Pursley I."/>
            <person name="Horton D.L."/>
            <person name="Alikhan N.F."/>
            <person name="Baker D."/>
            <person name="Gharbi K."/>
            <person name="Hall N."/>
            <person name="Watson M."/>
            <person name="Adriaenssens E.M."/>
            <person name="Foster-Nyarko E."/>
            <person name="Jarju S."/>
            <person name="Secka A."/>
            <person name="Antonio M."/>
            <person name="Oren A."/>
            <person name="Chaudhuri R.R."/>
            <person name="La Ragione R."/>
            <person name="Hildebrand F."/>
            <person name="Pallen M.J."/>
        </authorList>
    </citation>
    <scope>NUCLEOTIDE SEQUENCE</scope>
    <source>
        <strain evidence="6">ChiSxjej1B13-11774</strain>
    </source>
</reference>
<protein>
    <submittedName>
        <fullName evidence="6">ZIP family metal transporter</fullName>
    </submittedName>
</protein>
<evidence type="ECO:0000313" key="6">
    <source>
        <dbReference type="EMBL" id="HIZ41397.1"/>
    </source>
</evidence>
<evidence type="ECO:0000256" key="3">
    <source>
        <dbReference type="ARBA" id="ARBA00022989"/>
    </source>
</evidence>
<feature type="transmembrane region" description="Helical" evidence="5">
    <location>
        <begin position="236"/>
        <end position="254"/>
    </location>
</feature>
<keyword evidence="4 5" id="KW-0472">Membrane</keyword>
<evidence type="ECO:0000256" key="5">
    <source>
        <dbReference type="SAM" id="Phobius"/>
    </source>
</evidence>
<feature type="transmembrane region" description="Helical" evidence="5">
    <location>
        <begin position="146"/>
        <end position="167"/>
    </location>
</feature>
<dbReference type="PANTHER" id="PTHR11040">
    <property type="entry name" value="ZINC/IRON TRANSPORTER"/>
    <property type="match status" value="1"/>
</dbReference>